<keyword evidence="4" id="KW-0234">DNA repair</keyword>
<feature type="domain" description="UmuC" evidence="7">
    <location>
        <begin position="5"/>
        <end position="187"/>
    </location>
</feature>
<dbReference type="CDD" id="cd01700">
    <property type="entry name" value="PolY_Pol_V_umuC"/>
    <property type="match status" value="1"/>
</dbReference>
<dbReference type="Gene3D" id="3.30.1490.100">
    <property type="entry name" value="DNA polymerase, Y-family, little finger domain"/>
    <property type="match status" value="1"/>
</dbReference>
<keyword evidence="5" id="KW-0742">SOS response</keyword>
<dbReference type="InterPro" id="IPR025188">
    <property type="entry name" value="DUF4113"/>
</dbReference>
<name>A0A0R2RR29_9BACT</name>
<evidence type="ECO:0000256" key="1">
    <source>
        <dbReference type="ARBA" id="ARBA00010945"/>
    </source>
</evidence>
<feature type="region of interest" description="Disordered" evidence="6">
    <location>
        <begin position="387"/>
        <end position="412"/>
    </location>
</feature>
<dbReference type="InterPro" id="IPR050116">
    <property type="entry name" value="DNA_polymerase-Y"/>
</dbReference>
<evidence type="ECO:0000256" key="4">
    <source>
        <dbReference type="ARBA" id="ARBA00023204"/>
    </source>
</evidence>
<dbReference type="Proteomes" id="UP000051269">
    <property type="component" value="Unassembled WGS sequence"/>
</dbReference>
<dbReference type="GO" id="GO:0003887">
    <property type="term" value="F:DNA-directed DNA polymerase activity"/>
    <property type="evidence" value="ECO:0007669"/>
    <property type="project" value="TreeGrafter"/>
</dbReference>
<dbReference type="InterPro" id="IPR001126">
    <property type="entry name" value="UmuC"/>
</dbReference>
<accession>A0A0R2RR29</accession>
<dbReference type="SUPFAM" id="SSF100879">
    <property type="entry name" value="Lesion bypass DNA polymerase (Y-family), little finger domain"/>
    <property type="match status" value="1"/>
</dbReference>
<dbReference type="GO" id="GO:0006281">
    <property type="term" value="P:DNA repair"/>
    <property type="evidence" value="ECO:0007669"/>
    <property type="project" value="UniProtKB-KW"/>
</dbReference>
<dbReference type="Gene3D" id="1.10.150.20">
    <property type="entry name" value="5' to 3' exonuclease, C-terminal subdomain"/>
    <property type="match status" value="1"/>
</dbReference>
<dbReference type="Gene3D" id="3.30.70.270">
    <property type="match status" value="1"/>
</dbReference>
<evidence type="ECO:0000256" key="6">
    <source>
        <dbReference type="SAM" id="MobiDB-lite"/>
    </source>
</evidence>
<dbReference type="GO" id="GO:0009432">
    <property type="term" value="P:SOS response"/>
    <property type="evidence" value="ECO:0007669"/>
    <property type="project" value="UniProtKB-KW"/>
</dbReference>
<organism evidence="8 9">
    <name type="scientific">Verrucomicrobia subdivision 6 bacterium BACL9 MAG-120507-bin52</name>
    <dbReference type="NCBI Taxonomy" id="1655590"/>
    <lineage>
        <taxon>Bacteria</taxon>
        <taxon>Pseudomonadati</taxon>
        <taxon>Verrucomicrobiota</taxon>
        <taxon>Verrucomicrobiia</taxon>
        <taxon>Verrucomicrobiales</taxon>
        <taxon>Verrucomicrobia subdivision 6</taxon>
    </lineage>
</organism>
<dbReference type="Pfam" id="PF00817">
    <property type="entry name" value="IMS"/>
    <property type="match status" value="1"/>
</dbReference>
<dbReference type="Gene3D" id="3.40.1170.60">
    <property type="match status" value="1"/>
</dbReference>
<evidence type="ECO:0000256" key="5">
    <source>
        <dbReference type="ARBA" id="ARBA00023236"/>
    </source>
</evidence>
<dbReference type="GO" id="GO:0003684">
    <property type="term" value="F:damaged DNA binding"/>
    <property type="evidence" value="ECO:0007669"/>
    <property type="project" value="InterPro"/>
</dbReference>
<dbReference type="InterPro" id="IPR017961">
    <property type="entry name" value="DNA_pol_Y-fam_little_finger"/>
</dbReference>
<dbReference type="InterPro" id="IPR036775">
    <property type="entry name" value="DNA_pol_Y-fam_lit_finger_sf"/>
</dbReference>
<evidence type="ECO:0000313" key="9">
    <source>
        <dbReference type="Proteomes" id="UP000051269"/>
    </source>
</evidence>
<sequence>MKQRLALVDCNNFFCSCERIFAPSLSGKPVVVLSNNDGCIISRSEEAKALGIPMGAPRHEQEGVIQKHGVKVFSSNYTLYGDMSARVMAILRESALETEVYSIDEAFLKLPGEFGEAEARALRAKVLRWTGIPVCIGMAGTKMLAKLANREAKKRRVETGGVFDLDACEDLEELMERVSCDGLWGVGKRLALRLAGLGIRTAAEFRWADSRQIRKSLGVVGERMWWEMNGVSCLPWEEIPPDRKGVMASRSFGTPLEKLEEVEEALAHHVARASEKLRRFGLRASRIDVFLQTNRFRAGEAQYCPAAGLNLDEPTASTSELMGQARELLHEIYRKGYRYQKTGVSLTGLVRAEAVQGCLDLDGVRKAKREVDAIVDRINQRLGDRKNPVITRGSMGSKHSPQRWRMKSGQRSPAYTTSWRDLPVAVLGGGSRRV</sequence>
<keyword evidence="3" id="KW-0741">SOS mutagenesis</keyword>
<dbReference type="EMBL" id="LIBO01000053">
    <property type="protein sequence ID" value="KRO62602.1"/>
    <property type="molecule type" value="Genomic_DNA"/>
</dbReference>
<keyword evidence="2" id="KW-0227">DNA damage</keyword>
<dbReference type="PANTHER" id="PTHR11076">
    <property type="entry name" value="DNA REPAIR POLYMERASE UMUC / TRANSFERASE FAMILY MEMBER"/>
    <property type="match status" value="1"/>
</dbReference>
<gene>
    <name evidence="8" type="ORF">ABR82_07755</name>
</gene>
<dbReference type="GO" id="GO:0042276">
    <property type="term" value="P:error-prone translesion synthesis"/>
    <property type="evidence" value="ECO:0007669"/>
    <property type="project" value="TreeGrafter"/>
</dbReference>
<proteinExistence type="inferred from homology"/>
<dbReference type="InterPro" id="IPR043128">
    <property type="entry name" value="Rev_trsase/Diguanyl_cyclase"/>
</dbReference>
<evidence type="ECO:0000256" key="3">
    <source>
        <dbReference type="ARBA" id="ARBA00023199"/>
    </source>
</evidence>
<protein>
    <recommendedName>
        <fullName evidence="7">UmuC domain-containing protein</fullName>
    </recommendedName>
</protein>
<dbReference type="GO" id="GO:0005829">
    <property type="term" value="C:cytosol"/>
    <property type="evidence" value="ECO:0007669"/>
    <property type="project" value="TreeGrafter"/>
</dbReference>
<comment type="caution">
    <text evidence="8">The sequence shown here is derived from an EMBL/GenBank/DDBJ whole genome shotgun (WGS) entry which is preliminary data.</text>
</comment>
<dbReference type="Pfam" id="PF13438">
    <property type="entry name" value="DUF4113"/>
    <property type="match status" value="1"/>
</dbReference>
<dbReference type="SUPFAM" id="SSF56672">
    <property type="entry name" value="DNA/RNA polymerases"/>
    <property type="match status" value="1"/>
</dbReference>
<evidence type="ECO:0000313" key="8">
    <source>
        <dbReference type="EMBL" id="KRO62602.1"/>
    </source>
</evidence>
<reference evidence="8 9" key="1">
    <citation type="submission" date="2015-10" db="EMBL/GenBank/DDBJ databases">
        <title>Metagenome-Assembled Genomes uncover a global brackish microbiome.</title>
        <authorList>
            <person name="Hugerth L.W."/>
            <person name="Larsson J."/>
            <person name="Alneberg J."/>
            <person name="Lindh M.V."/>
            <person name="Legrand C."/>
            <person name="Pinhassi J."/>
            <person name="Andersson A.F."/>
        </authorList>
    </citation>
    <scope>NUCLEOTIDE SEQUENCE [LARGE SCALE GENOMIC DNA]</scope>
    <source>
        <strain evidence="8">BACL18 MAG-120507-bin52</strain>
    </source>
</reference>
<dbReference type="AlphaFoldDB" id="A0A0R2RR29"/>
<comment type="similarity">
    <text evidence="1">Belongs to the DNA polymerase type-Y family.</text>
</comment>
<dbReference type="PANTHER" id="PTHR11076:SF34">
    <property type="entry name" value="PROTEIN UMUC"/>
    <property type="match status" value="1"/>
</dbReference>
<dbReference type="InterPro" id="IPR043502">
    <property type="entry name" value="DNA/RNA_pol_sf"/>
</dbReference>
<evidence type="ECO:0000256" key="2">
    <source>
        <dbReference type="ARBA" id="ARBA00022763"/>
    </source>
</evidence>
<dbReference type="Pfam" id="PF11799">
    <property type="entry name" value="IMS_C"/>
    <property type="match status" value="1"/>
</dbReference>
<dbReference type="PROSITE" id="PS50173">
    <property type="entry name" value="UMUC"/>
    <property type="match status" value="1"/>
</dbReference>
<evidence type="ECO:0000259" key="7">
    <source>
        <dbReference type="PROSITE" id="PS50173"/>
    </source>
</evidence>